<dbReference type="Proteomes" id="UP000578449">
    <property type="component" value="Unassembled WGS sequence"/>
</dbReference>
<dbReference type="RefSeq" id="WP_185052696.1">
    <property type="nucleotide sequence ID" value="NZ_BAABIX010000037.1"/>
</dbReference>
<dbReference type="Pfam" id="PF14242">
    <property type="entry name" value="DUF4342"/>
    <property type="match status" value="1"/>
</dbReference>
<reference evidence="4 5" key="1">
    <citation type="submission" date="2020-08" db="EMBL/GenBank/DDBJ databases">
        <title>Genomic Encyclopedia of Type Strains, Phase IV (KMG-IV): sequencing the most valuable type-strain genomes for metagenomic binning, comparative biology and taxonomic classification.</title>
        <authorList>
            <person name="Goeker M."/>
        </authorList>
    </citation>
    <scope>NUCLEOTIDE SEQUENCE [LARGE SCALE GENOMIC DNA]</scope>
    <source>
        <strain evidence="4 5">DSM 45615</strain>
    </source>
</reference>
<keyword evidence="2" id="KW-1133">Transmembrane helix</keyword>
<keyword evidence="2" id="KW-0472">Membrane</keyword>
<feature type="region of interest" description="Disordered" evidence="1">
    <location>
        <begin position="77"/>
        <end position="146"/>
    </location>
</feature>
<evidence type="ECO:0000313" key="5">
    <source>
        <dbReference type="Proteomes" id="UP000578449"/>
    </source>
</evidence>
<evidence type="ECO:0000256" key="2">
    <source>
        <dbReference type="SAM" id="Phobius"/>
    </source>
</evidence>
<dbReference type="InterPro" id="IPR025642">
    <property type="entry name" value="DUF4342"/>
</dbReference>
<feature type="transmembrane region" description="Helical" evidence="2">
    <location>
        <begin position="44"/>
        <end position="68"/>
    </location>
</feature>
<feature type="compositionally biased region" description="Low complexity" evidence="1">
    <location>
        <begin position="108"/>
        <end position="138"/>
    </location>
</feature>
<keyword evidence="5" id="KW-1185">Reference proteome</keyword>
<keyword evidence="2" id="KW-0812">Transmembrane</keyword>
<evidence type="ECO:0000256" key="1">
    <source>
        <dbReference type="SAM" id="MobiDB-lite"/>
    </source>
</evidence>
<organism evidence="4 5">
    <name type="scientific">Thermocatellispora tengchongensis</name>
    <dbReference type="NCBI Taxonomy" id="1073253"/>
    <lineage>
        <taxon>Bacteria</taxon>
        <taxon>Bacillati</taxon>
        <taxon>Actinomycetota</taxon>
        <taxon>Actinomycetes</taxon>
        <taxon>Streptosporangiales</taxon>
        <taxon>Streptosporangiaceae</taxon>
        <taxon>Thermocatellispora</taxon>
    </lineage>
</organism>
<sequence length="146" mass="14470">MAVVKEEGRSRGADLATRAGDLVREWSAWRVVVRNAHGGKVVEFPLTVGVVAFAAAPAVTVIGGLAAMAAGWTADLRRTGTGPEAPSTSAPEAEETGTPGDAGKSGEGARAPEAGEGTRATDARAAPPAEGEPRTAGASGRGGTVP</sequence>
<name>A0A840P9S1_9ACTN</name>
<feature type="domain" description="DUF4342" evidence="3">
    <location>
        <begin position="5"/>
        <end position="74"/>
    </location>
</feature>
<protein>
    <recommendedName>
        <fullName evidence="3">DUF4342 domain-containing protein</fullName>
    </recommendedName>
</protein>
<dbReference type="EMBL" id="JACHGN010000012">
    <property type="protein sequence ID" value="MBB5135759.1"/>
    <property type="molecule type" value="Genomic_DNA"/>
</dbReference>
<evidence type="ECO:0000259" key="3">
    <source>
        <dbReference type="Pfam" id="PF14242"/>
    </source>
</evidence>
<accession>A0A840P9S1</accession>
<comment type="caution">
    <text evidence="4">The sequence shown here is derived from an EMBL/GenBank/DDBJ whole genome shotgun (WGS) entry which is preliminary data.</text>
</comment>
<dbReference type="AlphaFoldDB" id="A0A840P9S1"/>
<proteinExistence type="predicted"/>
<evidence type="ECO:0000313" key="4">
    <source>
        <dbReference type="EMBL" id="MBB5135759.1"/>
    </source>
</evidence>
<gene>
    <name evidence="4" type="ORF">HNP84_005503</name>
</gene>